<dbReference type="Proteomes" id="UP000234681">
    <property type="component" value="Chromosome 9"/>
</dbReference>
<organism evidence="1 2">
    <name type="scientific">Rattus norvegicus</name>
    <name type="common">Rat</name>
    <dbReference type="NCBI Taxonomy" id="10116"/>
    <lineage>
        <taxon>Eukaryota</taxon>
        <taxon>Metazoa</taxon>
        <taxon>Chordata</taxon>
        <taxon>Craniata</taxon>
        <taxon>Vertebrata</taxon>
        <taxon>Euteleostomi</taxon>
        <taxon>Mammalia</taxon>
        <taxon>Eutheria</taxon>
        <taxon>Euarchontoglires</taxon>
        <taxon>Glires</taxon>
        <taxon>Rodentia</taxon>
        <taxon>Myomorpha</taxon>
        <taxon>Muroidea</taxon>
        <taxon>Muridae</taxon>
        <taxon>Murinae</taxon>
        <taxon>Rattus</taxon>
    </lineage>
</organism>
<protein>
    <submittedName>
        <fullName evidence="1">RCG22578</fullName>
    </submittedName>
</protein>
<evidence type="ECO:0000313" key="1">
    <source>
        <dbReference type="EMBL" id="EDL99330.1"/>
    </source>
</evidence>
<accession>A6IN80</accession>
<proteinExistence type="predicted"/>
<dbReference type="AlphaFoldDB" id="A6IN80"/>
<reference evidence="1 2" key="1">
    <citation type="submission" date="2005-09" db="EMBL/GenBank/DDBJ databases">
        <authorList>
            <person name="Mural R.J."/>
            <person name="Li P.W."/>
            <person name="Adams M.D."/>
            <person name="Amanatides P.G."/>
            <person name="Baden-Tillson H."/>
            <person name="Barnstead M."/>
            <person name="Chin S.H."/>
            <person name="Dew I."/>
            <person name="Evans C.A."/>
            <person name="Ferriera S."/>
            <person name="Flanigan M."/>
            <person name="Fosler C."/>
            <person name="Glodek A."/>
            <person name="Gu Z."/>
            <person name="Holt R.A."/>
            <person name="Jennings D."/>
            <person name="Kraft C.L."/>
            <person name="Lu F."/>
            <person name="Nguyen T."/>
            <person name="Nusskern D.R."/>
            <person name="Pfannkoch C.M."/>
            <person name="Sitter C."/>
            <person name="Sutton G.G."/>
            <person name="Venter J.C."/>
            <person name="Wang Z."/>
            <person name="Woodage T."/>
            <person name="Zheng X.H."/>
            <person name="Zhong F."/>
        </authorList>
    </citation>
    <scope>NUCLEOTIDE SEQUENCE [LARGE SCALE GENOMIC DNA]</scope>
    <source>
        <strain>BN</strain>
        <strain evidence="2">Sprague-Dawley</strain>
    </source>
</reference>
<name>A6IN80_RAT</name>
<evidence type="ECO:0000313" key="2">
    <source>
        <dbReference type="Proteomes" id="UP000234681"/>
    </source>
</evidence>
<dbReference type="EMBL" id="CH473965">
    <property type="protein sequence ID" value="EDL99330.1"/>
    <property type="molecule type" value="Genomic_DNA"/>
</dbReference>
<gene>
    <name evidence="1" type="ORF">rCG_22578</name>
</gene>
<sequence length="29" mass="3450">MYHILWCSRSQLQVSYRLCSEPVGVLKRP</sequence>